<keyword evidence="2" id="KW-1003">Cell membrane</keyword>
<accession>A0ABT0VGC6</accession>
<feature type="transmembrane region" description="Helical" evidence="6">
    <location>
        <begin position="37"/>
        <end position="53"/>
    </location>
</feature>
<proteinExistence type="predicted"/>
<evidence type="ECO:0000313" key="7">
    <source>
        <dbReference type="EMBL" id="MCM2436474.1"/>
    </source>
</evidence>
<protein>
    <submittedName>
        <fullName evidence="7">CidA/LrgA family protein</fullName>
    </submittedName>
</protein>
<dbReference type="RefSeq" id="WP_205142923.1">
    <property type="nucleotide sequence ID" value="NZ_JAFBDN010000002.1"/>
</dbReference>
<reference evidence="7" key="1">
    <citation type="submission" date="2021-04" db="EMBL/GenBank/DDBJ databases">
        <title>Taxonomic assessment of Weissella genus.</title>
        <authorList>
            <person name="Fanelli F."/>
            <person name="Chieffi D."/>
            <person name="Dell'Aquila A."/>
            <person name="Gyu-Sung C."/>
            <person name="Franz C.M.A.P."/>
            <person name="Fusco V."/>
        </authorList>
    </citation>
    <scope>NUCLEOTIDE SEQUENCE</scope>
    <source>
        <strain evidence="7">LMG 25373</strain>
    </source>
</reference>
<comment type="caution">
    <text evidence="7">The sequence shown here is derived from an EMBL/GenBank/DDBJ whole genome shotgun (WGS) entry which is preliminary data.</text>
</comment>
<keyword evidence="4 6" id="KW-1133">Transmembrane helix</keyword>
<sequence length="142" mass="15607">MSGAQIYKILKAICIYLIVLFISYIMSFTLAKIFPTFPIPTPLIGLVLLYVALEVKLVKVEDIDGLSSLLIGLIGLLFVPSGISIITSLDILKSEGVKLILVIILSTIIMLVSVAWTTKYVFKYLTKKGDQLSVDNDIAVKE</sequence>
<evidence type="ECO:0000256" key="4">
    <source>
        <dbReference type="ARBA" id="ARBA00022989"/>
    </source>
</evidence>
<dbReference type="Pfam" id="PF03788">
    <property type="entry name" value="LrgA"/>
    <property type="match status" value="1"/>
</dbReference>
<keyword evidence="3 6" id="KW-0812">Transmembrane</keyword>
<dbReference type="PANTHER" id="PTHR33931">
    <property type="entry name" value="HOLIN-LIKE PROTEIN CIDA-RELATED"/>
    <property type="match status" value="1"/>
</dbReference>
<feature type="transmembrane region" description="Helical" evidence="6">
    <location>
        <begin position="12"/>
        <end position="31"/>
    </location>
</feature>
<feature type="transmembrane region" description="Helical" evidence="6">
    <location>
        <begin position="65"/>
        <end position="87"/>
    </location>
</feature>
<evidence type="ECO:0000256" key="3">
    <source>
        <dbReference type="ARBA" id="ARBA00022692"/>
    </source>
</evidence>
<gene>
    <name evidence="7" type="ORF">KAK10_00800</name>
</gene>
<keyword evidence="5 6" id="KW-0472">Membrane</keyword>
<comment type="subcellular location">
    <subcellularLocation>
        <location evidence="1">Cell membrane</location>
        <topology evidence="1">Multi-pass membrane protein</topology>
    </subcellularLocation>
</comment>
<name>A0ABT0VGC6_9LACO</name>
<organism evidence="7 8">
    <name type="scientific">Periweissella beninensis</name>
    <dbReference type="NCBI Taxonomy" id="504936"/>
    <lineage>
        <taxon>Bacteria</taxon>
        <taxon>Bacillati</taxon>
        <taxon>Bacillota</taxon>
        <taxon>Bacilli</taxon>
        <taxon>Lactobacillales</taxon>
        <taxon>Lactobacillaceae</taxon>
        <taxon>Periweissella</taxon>
    </lineage>
</organism>
<dbReference type="PANTHER" id="PTHR33931:SF4">
    <property type="entry name" value="ANTIHOLIN-LIKE PROTEIN LRGA"/>
    <property type="match status" value="1"/>
</dbReference>
<evidence type="ECO:0000256" key="1">
    <source>
        <dbReference type="ARBA" id="ARBA00004651"/>
    </source>
</evidence>
<evidence type="ECO:0000256" key="6">
    <source>
        <dbReference type="SAM" id="Phobius"/>
    </source>
</evidence>
<evidence type="ECO:0000313" key="8">
    <source>
        <dbReference type="Proteomes" id="UP001057481"/>
    </source>
</evidence>
<dbReference type="InterPro" id="IPR005538">
    <property type="entry name" value="LrgA/CidA"/>
</dbReference>
<feature type="transmembrane region" description="Helical" evidence="6">
    <location>
        <begin position="99"/>
        <end position="122"/>
    </location>
</feature>
<dbReference type="Proteomes" id="UP001057481">
    <property type="component" value="Unassembled WGS sequence"/>
</dbReference>
<evidence type="ECO:0000256" key="2">
    <source>
        <dbReference type="ARBA" id="ARBA00022475"/>
    </source>
</evidence>
<evidence type="ECO:0000256" key="5">
    <source>
        <dbReference type="ARBA" id="ARBA00023136"/>
    </source>
</evidence>
<dbReference type="EMBL" id="JAGMVS010000037">
    <property type="protein sequence ID" value="MCM2436474.1"/>
    <property type="molecule type" value="Genomic_DNA"/>
</dbReference>
<keyword evidence="8" id="KW-1185">Reference proteome</keyword>